<dbReference type="OrthoDB" id="8447156at2"/>
<dbReference type="AlphaFoldDB" id="A0A085TSV9"/>
<sequence length="163" mass="18208">MRDTNIKAERTVIVLLRLSMAWVFLYAASHQITVPGWSATGFLEHTKTFHWLFAEFTGPVTGPIVSFLVEWGHFAIGLSLLLGFFTRIGASAGIGLMILYWMAHMDFPYISNTNNFLLDEHIVYALVLLLVIVARAGRVFGLDGLLSETSLVRRNHLLSWAAG</sequence>
<keyword evidence="3 5" id="KW-1133">Transmembrane helix</keyword>
<evidence type="ECO:0000256" key="2">
    <source>
        <dbReference type="ARBA" id="ARBA00022692"/>
    </source>
</evidence>
<keyword evidence="2 5" id="KW-0812">Transmembrane</keyword>
<evidence type="ECO:0008006" key="8">
    <source>
        <dbReference type="Google" id="ProtNLM"/>
    </source>
</evidence>
<dbReference type="GO" id="GO:0016020">
    <property type="term" value="C:membrane"/>
    <property type="evidence" value="ECO:0007669"/>
    <property type="project" value="UniProtKB-SubCell"/>
</dbReference>
<dbReference type="InterPro" id="IPR032808">
    <property type="entry name" value="DoxX"/>
</dbReference>
<dbReference type="PATRIC" id="fig|1317124.6.peg.3281"/>
<gene>
    <name evidence="6" type="ORF">DW2_16300</name>
</gene>
<dbReference type="Proteomes" id="UP000028607">
    <property type="component" value="Unassembled WGS sequence"/>
</dbReference>
<feature type="transmembrane region" description="Helical" evidence="5">
    <location>
        <begin position="81"/>
        <end position="102"/>
    </location>
</feature>
<proteinExistence type="predicted"/>
<reference evidence="6 7" key="2">
    <citation type="journal article" date="2015" name="Antonie Van Leeuwenhoek">
        <title>Thioclava indica sp. nov., isolated from surface seawater of the Indian Ocean.</title>
        <authorList>
            <person name="Liu Y."/>
            <person name="Lai Q."/>
            <person name="Du J."/>
            <person name="Xu H."/>
            <person name="Jiang L."/>
            <person name="Shao Z."/>
        </authorList>
    </citation>
    <scope>NUCLEOTIDE SEQUENCE [LARGE SCALE GENOMIC DNA]</scope>
    <source>
        <strain evidence="6 7">13D2W-2</strain>
    </source>
</reference>
<feature type="transmembrane region" description="Helical" evidence="5">
    <location>
        <begin position="122"/>
        <end position="146"/>
    </location>
</feature>
<comment type="subcellular location">
    <subcellularLocation>
        <location evidence="1">Membrane</location>
        <topology evidence="1">Multi-pass membrane protein</topology>
    </subcellularLocation>
</comment>
<accession>A0A085TSV9</accession>
<dbReference type="eggNOG" id="ENOG50337J7">
    <property type="taxonomic scope" value="Bacteria"/>
</dbReference>
<keyword evidence="7" id="KW-1185">Reference proteome</keyword>
<dbReference type="Pfam" id="PF07681">
    <property type="entry name" value="DoxX"/>
    <property type="match status" value="1"/>
</dbReference>
<evidence type="ECO:0000256" key="5">
    <source>
        <dbReference type="SAM" id="Phobius"/>
    </source>
</evidence>
<feature type="transmembrane region" description="Helical" evidence="5">
    <location>
        <begin position="49"/>
        <end position="69"/>
    </location>
</feature>
<comment type="caution">
    <text evidence="6">The sequence shown here is derived from an EMBL/GenBank/DDBJ whole genome shotgun (WGS) entry which is preliminary data.</text>
</comment>
<evidence type="ECO:0000313" key="7">
    <source>
        <dbReference type="Proteomes" id="UP000028607"/>
    </source>
</evidence>
<evidence type="ECO:0000313" key="6">
    <source>
        <dbReference type="EMBL" id="KFE33806.1"/>
    </source>
</evidence>
<reference evidence="7" key="1">
    <citation type="submission" date="2013-04" db="EMBL/GenBank/DDBJ databases">
        <title>Thioclava sp. 13D2W-2 Genome Sequencing.</title>
        <authorList>
            <person name="Lai Q."/>
            <person name="Li G."/>
            <person name="Shao Z."/>
        </authorList>
    </citation>
    <scope>NUCLEOTIDE SEQUENCE [LARGE SCALE GENOMIC DNA]</scope>
    <source>
        <strain evidence="7">13D2W-2</strain>
    </source>
</reference>
<organism evidence="6 7">
    <name type="scientific">Thioclava atlantica</name>
    <dbReference type="NCBI Taxonomy" id="1317124"/>
    <lineage>
        <taxon>Bacteria</taxon>
        <taxon>Pseudomonadati</taxon>
        <taxon>Pseudomonadota</taxon>
        <taxon>Alphaproteobacteria</taxon>
        <taxon>Rhodobacterales</taxon>
        <taxon>Paracoccaceae</taxon>
        <taxon>Thioclava</taxon>
    </lineage>
</organism>
<name>A0A085TSV9_9RHOB</name>
<feature type="transmembrane region" description="Helical" evidence="5">
    <location>
        <begin position="12"/>
        <end position="29"/>
    </location>
</feature>
<dbReference type="RefSeq" id="WP_038148167.1">
    <property type="nucleotide sequence ID" value="NZ_AQRC01000015.1"/>
</dbReference>
<evidence type="ECO:0000256" key="3">
    <source>
        <dbReference type="ARBA" id="ARBA00022989"/>
    </source>
</evidence>
<evidence type="ECO:0000256" key="4">
    <source>
        <dbReference type="ARBA" id="ARBA00023136"/>
    </source>
</evidence>
<evidence type="ECO:0000256" key="1">
    <source>
        <dbReference type="ARBA" id="ARBA00004141"/>
    </source>
</evidence>
<dbReference type="EMBL" id="AQRC01000015">
    <property type="protein sequence ID" value="KFE33806.1"/>
    <property type="molecule type" value="Genomic_DNA"/>
</dbReference>
<protein>
    <recommendedName>
        <fullName evidence="8">DoxX family protein</fullName>
    </recommendedName>
</protein>
<keyword evidence="4 5" id="KW-0472">Membrane</keyword>